<gene>
    <name evidence="1" type="ORF">PVK06_026960</name>
</gene>
<name>A0ABR0NZ06_GOSAR</name>
<dbReference type="CDD" id="cd09272">
    <property type="entry name" value="RNase_HI_RT_Ty1"/>
    <property type="match status" value="1"/>
</dbReference>
<reference evidence="1 2" key="1">
    <citation type="submission" date="2023-03" db="EMBL/GenBank/DDBJ databases">
        <title>WGS of Gossypium arboreum.</title>
        <authorList>
            <person name="Yu D."/>
        </authorList>
    </citation>
    <scope>NUCLEOTIDE SEQUENCE [LARGE SCALE GENOMIC DNA]</scope>
    <source>
        <tissue evidence="1">Leaf</tissue>
    </source>
</reference>
<dbReference type="Proteomes" id="UP001358586">
    <property type="component" value="Chromosome 8"/>
</dbReference>
<keyword evidence="2" id="KW-1185">Reference proteome</keyword>
<dbReference type="EMBL" id="JARKNE010000008">
    <property type="protein sequence ID" value="KAK5811610.1"/>
    <property type="molecule type" value="Genomic_DNA"/>
</dbReference>
<comment type="caution">
    <text evidence="1">The sequence shown here is derived from an EMBL/GenBank/DDBJ whole genome shotgun (WGS) entry which is preliminary data.</text>
</comment>
<protein>
    <submittedName>
        <fullName evidence="1">Uncharacterized protein</fullName>
    </submittedName>
</protein>
<evidence type="ECO:0000313" key="1">
    <source>
        <dbReference type="EMBL" id="KAK5811610.1"/>
    </source>
</evidence>
<evidence type="ECO:0000313" key="2">
    <source>
        <dbReference type="Proteomes" id="UP001358586"/>
    </source>
</evidence>
<sequence>MLTWSSQHCHGIRAGKLFALCPEKTSLIYFLVPKPIPTTPTHKRTPPQNGDCVHVSQKKYARKLLERAEMANAKLVITPMVSSPTLTSFPLVDGTKYRKVVGAKYKSLANATSELTWFHSLLDEVGVTLNGIPVIWCDNSNTISLAIKPMLHACVKHVPGNDQVVDVLTKPLTIGVFAQFHDRLNVVAFEVF</sequence>
<organism evidence="1 2">
    <name type="scientific">Gossypium arboreum</name>
    <name type="common">Tree cotton</name>
    <name type="synonym">Gossypium nanking</name>
    <dbReference type="NCBI Taxonomy" id="29729"/>
    <lineage>
        <taxon>Eukaryota</taxon>
        <taxon>Viridiplantae</taxon>
        <taxon>Streptophyta</taxon>
        <taxon>Embryophyta</taxon>
        <taxon>Tracheophyta</taxon>
        <taxon>Spermatophyta</taxon>
        <taxon>Magnoliopsida</taxon>
        <taxon>eudicotyledons</taxon>
        <taxon>Gunneridae</taxon>
        <taxon>Pentapetalae</taxon>
        <taxon>rosids</taxon>
        <taxon>malvids</taxon>
        <taxon>Malvales</taxon>
        <taxon>Malvaceae</taxon>
        <taxon>Malvoideae</taxon>
        <taxon>Gossypium</taxon>
    </lineage>
</organism>
<proteinExistence type="predicted"/>
<accession>A0ABR0NZ06</accession>